<name>A0A563EHW1_9PSEU</name>
<feature type="chain" id="PRO_5038458171" description="DUF3558 domain-containing protein" evidence="2">
    <location>
        <begin position="24"/>
        <end position="206"/>
    </location>
</feature>
<evidence type="ECO:0008006" key="5">
    <source>
        <dbReference type="Google" id="ProtNLM"/>
    </source>
</evidence>
<gene>
    <name evidence="3" type="ORF">FKR81_37475</name>
</gene>
<organism evidence="3 4">
    <name type="scientific">Lentzea tibetensis</name>
    <dbReference type="NCBI Taxonomy" id="2591470"/>
    <lineage>
        <taxon>Bacteria</taxon>
        <taxon>Bacillati</taxon>
        <taxon>Actinomycetota</taxon>
        <taxon>Actinomycetes</taxon>
        <taxon>Pseudonocardiales</taxon>
        <taxon>Pseudonocardiaceae</taxon>
        <taxon>Lentzea</taxon>
    </lineage>
</organism>
<sequence length="206" mass="21319">MNITQRVAAALTLAATTTLLANATMPTTATASGQEGKRIVLGDLDPKIDAKSVGAPFDPCELGWSAFPAEVRPEKDTKPRLRAPKEGDPFSTACRYDNGAKASAQISPNAGQATVGKNFIVLIVWAKPGLMKTAQAEQPGSTPQQFGNKAGLIKPGTNKTSKEPTCTGIIPLSNGVAGINITNGRFPTDTCAIVKTLGEAIAGKTS</sequence>
<comment type="caution">
    <text evidence="3">The sequence shown here is derived from an EMBL/GenBank/DDBJ whole genome shotgun (WGS) entry which is preliminary data.</text>
</comment>
<evidence type="ECO:0000256" key="1">
    <source>
        <dbReference type="SAM" id="MobiDB-lite"/>
    </source>
</evidence>
<keyword evidence="2" id="KW-0732">Signal</keyword>
<keyword evidence="4" id="KW-1185">Reference proteome</keyword>
<feature type="compositionally biased region" description="Polar residues" evidence="1">
    <location>
        <begin position="136"/>
        <end position="147"/>
    </location>
</feature>
<evidence type="ECO:0000256" key="2">
    <source>
        <dbReference type="SAM" id="SignalP"/>
    </source>
</evidence>
<dbReference type="Proteomes" id="UP000316639">
    <property type="component" value="Unassembled WGS sequence"/>
</dbReference>
<evidence type="ECO:0000313" key="4">
    <source>
        <dbReference type="Proteomes" id="UP000316639"/>
    </source>
</evidence>
<dbReference type="RefSeq" id="WP_146359055.1">
    <property type="nucleotide sequence ID" value="NZ_VOBR01000036.1"/>
</dbReference>
<reference evidence="3 4" key="1">
    <citation type="submission" date="2019-07" db="EMBL/GenBank/DDBJ databases">
        <title>Lentzea xizangensis sp. nov., isolated from Qinghai-Tibetan Plateau Soils.</title>
        <authorList>
            <person name="Huang J."/>
        </authorList>
    </citation>
    <scope>NUCLEOTIDE SEQUENCE [LARGE SCALE GENOMIC DNA]</scope>
    <source>
        <strain evidence="3 4">FXJ1.1311</strain>
    </source>
</reference>
<dbReference type="AlphaFoldDB" id="A0A563EHW1"/>
<protein>
    <recommendedName>
        <fullName evidence="5">DUF3558 domain-containing protein</fullName>
    </recommendedName>
</protein>
<dbReference type="EMBL" id="VOBR01000036">
    <property type="protein sequence ID" value="TWP46061.1"/>
    <property type="molecule type" value="Genomic_DNA"/>
</dbReference>
<proteinExistence type="predicted"/>
<dbReference type="OrthoDB" id="3692613at2"/>
<evidence type="ECO:0000313" key="3">
    <source>
        <dbReference type="EMBL" id="TWP46061.1"/>
    </source>
</evidence>
<feature type="signal peptide" evidence="2">
    <location>
        <begin position="1"/>
        <end position="23"/>
    </location>
</feature>
<feature type="region of interest" description="Disordered" evidence="1">
    <location>
        <begin position="136"/>
        <end position="165"/>
    </location>
</feature>
<accession>A0A563EHW1</accession>